<dbReference type="InterPro" id="IPR051693">
    <property type="entry name" value="UPF0046_metallophosphoest"/>
</dbReference>
<dbReference type="InterPro" id="IPR004843">
    <property type="entry name" value="Calcineurin-like_PHP"/>
</dbReference>
<reference evidence="2" key="1">
    <citation type="submission" date="2021-01" db="EMBL/GenBank/DDBJ databases">
        <authorList>
            <consortium name="Genoscope - CEA"/>
            <person name="William W."/>
        </authorList>
    </citation>
    <scope>NUCLEOTIDE SEQUENCE</scope>
</reference>
<dbReference type="PANTHER" id="PTHR12905:SF0">
    <property type="entry name" value="CALCINEURIN-LIKE PHOSPHOESTERASE DOMAIN-CONTAINING PROTEIN"/>
    <property type="match status" value="1"/>
</dbReference>
<dbReference type="GO" id="GO:0016787">
    <property type="term" value="F:hydrolase activity"/>
    <property type="evidence" value="ECO:0007669"/>
    <property type="project" value="InterPro"/>
</dbReference>
<dbReference type="Pfam" id="PF00149">
    <property type="entry name" value="Metallophos"/>
    <property type="match status" value="1"/>
</dbReference>
<dbReference type="OrthoDB" id="630188at2759"/>
<comment type="caution">
    <text evidence="2">The sequence shown here is derived from an EMBL/GenBank/DDBJ whole genome shotgun (WGS) entry which is preliminary data.</text>
</comment>
<organism evidence="2 3">
    <name type="scientific">Paramecium sonneborni</name>
    <dbReference type="NCBI Taxonomy" id="65129"/>
    <lineage>
        <taxon>Eukaryota</taxon>
        <taxon>Sar</taxon>
        <taxon>Alveolata</taxon>
        <taxon>Ciliophora</taxon>
        <taxon>Intramacronucleata</taxon>
        <taxon>Oligohymenophorea</taxon>
        <taxon>Peniculida</taxon>
        <taxon>Parameciidae</taxon>
        <taxon>Paramecium</taxon>
    </lineage>
</organism>
<evidence type="ECO:0000313" key="2">
    <source>
        <dbReference type="EMBL" id="CAD8056371.1"/>
    </source>
</evidence>
<dbReference type="AlphaFoldDB" id="A0A8S1KPM1"/>
<protein>
    <recommendedName>
        <fullName evidence="1">Calcineurin-like phosphoesterase domain-containing protein</fullName>
    </recommendedName>
</protein>
<evidence type="ECO:0000259" key="1">
    <source>
        <dbReference type="Pfam" id="PF00149"/>
    </source>
</evidence>
<dbReference type="PANTHER" id="PTHR12905">
    <property type="entry name" value="METALLOPHOSPHOESTERASE"/>
    <property type="match status" value="1"/>
</dbReference>
<name>A0A8S1KPM1_9CILI</name>
<gene>
    <name evidence="2" type="ORF">PSON_ATCC_30995.1.T0100204</name>
</gene>
<sequence>MISTEKKNELKFVCLSDTHNQHPEFLEKGDVLIHCGDFTNRGEYWEIEQFNQWLDKQKQFKYKIIIAGNHDISFDKNCQKYIYCQKAEDQINILKTKENCYYLENSSVEIEGIKIWGSPYSLVYYNGSFQTTPVESKQLWDQIKEKYDIIITHGPPYSQQDFSQSEVQVNAGDKNLFKKIIEIKPQYHIFGHIHEGYGISNCQGITFINCSYLKINSRYNKPISFNMSKNQQNNN</sequence>
<accession>A0A8S1KPM1</accession>
<dbReference type="CDD" id="cd07379">
    <property type="entry name" value="MPP_239FB"/>
    <property type="match status" value="1"/>
</dbReference>
<feature type="domain" description="Calcineurin-like phosphoesterase" evidence="1">
    <location>
        <begin position="10"/>
        <end position="195"/>
    </location>
</feature>
<evidence type="ECO:0000313" key="3">
    <source>
        <dbReference type="Proteomes" id="UP000692954"/>
    </source>
</evidence>
<proteinExistence type="predicted"/>
<dbReference type="EMBL" id="CAJJDN010000010">
    <property type="protein sequence ID" value="CAD8056371.1"/>
    <property type="molecule type" value="Genomic_DNA"/>
</dbReference>
<keyword evidence="3" id="KW-1185">Reference proteome</keyword>
<dbReference type="Proteomes" id="UP000692954">
    <property type="component" value="Unassembled WGS sequence"/>
</dbReference>